<dbReference type="HAMAP" id="MF_01877">
    <property type="entry name" value="16SrRNA_methyltr_I"/>
    <property type="match status" value="1"/>
</dbReference>
<dbReference type="InterPro" id="IPR035996">
    <property type="entry name" value="4pyrrol_Methylase_sf"/>
</dbReference>
<comment type="subcellular location">
    <subcellularLocation>
        <location evidence="6">Cytoplasm</location>
    </subcellularLocation>
</comment>
<accession>A0A837DWB2</accession>
<dbReference type="Gene3D" id="3.30.950.10">
    <property type="entry name" value="Methyltransferase, Cobalt-precorrin-4 Transmethylase, Domain 2"/>
    <property type="match status" value="1"/>
</dbReference>
<keyword evidence="3 6" id="KW-0489">Methyltransferase</keyword>
<dbReference type="InterPro" id="IPR014777">
    <property type="entry name" value="4pyrrole_Mease_sub1"/>
</dbReference>
<evidence type="ECO:0000256" key="5">
    <source>
        <dbReference type="ARBA" id="ARBA00022691"/>
    </source>
</evidence>
<comment type="function">
    <text evidence="6">Catalyzes the 2'-O-methylation of the ribose of cytidine 1402 (C1402) in 16S rRNA.</text>
</comment>
<dbReference type="PANTHER" id="PTHR46111">
    <property type="entry name" value="RIBOSOMAL RNA SMALL SUBUNIT METHYLTRANSFERASE I"/>
    <property type="match status" value="1"/>
</dbReference>
<dbReference type="InterPro" id="IPR018063">
    <property type="entry name" value="SAM_MeTrfase_RsmI_CS"/>
</dbReference>
<sequence length="308" mass="35084">MRFLPRRDLWRETLMSIEKMSSFSGVHETGTLYLVPTPIGNLGDMTERAVKTLKQVDLICAEDTRNTQKLLNHFEIDTPQISFHEHNTKERIPQLIEKLLAGRNLAQVSDAGMPSISDPGHELVVACIENKIPVAPLPGPNAALTALIASGLLPQPFLFYGFLPRKNKEQKEELEKLNNQTVTLIFYEAPHRLKKTVQAMSDVFGPDRRVVLCRELTKRYEEFLRGTLLDALKFAEEDEVRGEFVLIVEGNSHVEMLETVDLSENTIEEEVNSLIESGKKPNDAIKEVAKRRKMKKQEVYNIFHHLDD</sequence>
<dbReference type="PROSITE" id="PS01296">
    <property type="entry name" value="RSMI"/>
    <property type="match status" value="1"/>
</dbReference>
<dbReference type="EC" id="2.1.1.198" evidence="6"/>
<keyword evidence="2 6" id="KW-0698">rRNA processing</keyword>
<dbReference type="InterPro" id="IPR014776">
    <property type="entry name" value="4pyrrole_Mease_sub2"/>
</dbReference>
<dbReference type="GO" id="GO:0005737">
    <property type="term" value="C:cytoplasm"/>
    <property type="evidence" value="ECO:0007669"/>
    <property type="project" value="UniProtKB-SubCell"/>
</dbReference>
<evidence type="ECO:0000313" key="8">
    <source>
        <dbReference type="EMBL" id="KIC05598.1"/>
    </source>
</evidence>
<evidence type="ECO:0000256" key="2">
    <source>
        <dbReference type="ARBA" id="ARBA00022552"/>
    </source>
</evidence>
<dbReference type="Pfam" id="PF00590">
    <property type="entry name" value="TP_methylase"/>
    <property type="match status" value="1"/>
</dbReference>
<dbReference type="EMBL" id="AWYA01000015">
    <property type="protein sequence ID" value="KIC05598.1"/>
    <property type="molecule type" value="Genomic_DNA"/>
</dbReference>
<dbReference type="InterPro" id="IPR008189">
    <property type="entry name" value="rRNA_ssu_MeTfrase_I"/>
</dbReference>
<dbReference type="PANTHER" id="PTHR46111:SF1">
    <property type="entry name" value="RIBOSOMAL RNA SMALL SUBUNIT METHYLTRANSFERASE I"/>
    <property type="match status" value="1"/>
</dbReference>
<keyword evidence="5 6" id="KW-0949">S-adenosyl-L-methionine</keyword>
<dbReference type="GO" id="GO:0070677">
    <property type="term" value="F:rRNA (cytosine-2'-O-)-methyltransferase activity"/>
    <property type="evidence" value="ECO:0007669"/>
    <property type="project" value="UniProtKB-UniRule"/>
</dbReference>
<keyword evidence="4 6" id="KW-0808">Transferase</keyword>
<keyword evidence="1 6" id="KW-0963">Cytoplasm</keyword>
<dbReference type="SUPFAM" id="SSF53790">
    <property type="entry name" value="Tetrapyrrole methylase"/>
    <property type="match status" value="1"/>
</dbReference>
<dbReference type="FunFam" id="3.40.1010.10:FF:000002">
    <property type="entry name" value="Ribosomal RNA small subunit methyltransferase I"/>
    <property type="match status" value="1"/>
</dbReference>
<dbReference type="InterPro" id="IPR000878">
    <property type="entry name" value="4pyrrol_Mease"/>
</dbReference>
<comment type="catalytic activity">
    <reaction evidence="6">
        <text>cytidine(1402) in 16S rRNA + S-adenosyl-L-methionine = 2'-O-methylcytidine(1402) in 16S rRNA + S-adenosyl-L-homocysteine + H(+)</text>
        <dbReference type="Rhea" id="RHEA:42924"/>
        <dbReference type="Rhea" id="RHEA-COMP:10285"/>
        <dbReference type="Rhea" id="RHEA-COMP:10286"/>
        <dbReference type="ChEBI" id="CHEBI:15378"/>
        <dbReference type="ChEBI" id="CHEBI:57856"/>
        <dbReference type="ChEBI" id="CHEBI:59789"/>
        <dbReference type="ChEBI" id="CHEBI:74495"/>
        <dbReference type="ChEBI" id="CHEBI:82748"/>
        <dbReference type="EC" id="2.1.1.198"/>
    </reaction>
</comment>
<feature type="domain" description="Tetrapyrrole methylase" evidence="7">
    <location>
        <begin position="31"/>
        <end position="228"/>
    </location>
</feature>
<dbReference type="CDD" id="cd11648">
    <property type="entry name" value="RsmI"/>
    <property type="match status" value="1"/>
</dbReference>
<dbReference type="AlphaFoldDB" id="A0A837DWB2"/>
<comment type="similarity">
    <text evidence="6">Belongs to the methyltransferase superfamily. RsmI family.</text>
</comment>
<gene>
    <name evidence="6" type="primary">rsmI</name>
    <name evidence="8" type="ORF">LRN_0555</name>
</gene>
<organism evidence="8 9">
    <name type="scientific">Ligilactobacillus ruminis DPC 6832</name>
    <dbReference type="NCBI Taxonomy" id="1402208"/>
    <lineage>
        <taxon>Bacteria</taxon>
        <taxon>Bacillati</taxon>
        <taxon>Bacillota</taxon>
        <taxon>Bacilli</taxon>
        <taxon>Lactobacillales</taxon>
        <taxon>Lactobacillaceae</taxon>
        <taxon>Ligilactobacillus</taxon>
    </lineage>
</organism>
<evidence type="ECO:0000259" key="7">
    <source>
        <dbReference type="Pfam" id="PF00590"/>
    </source>
</evidence>
<dbReference type="NCBIfam" id="TIGR00096">
    <property type="entry name" value="16S rRNA (cytidine(1402)-2'-O)-methyltransferase"/>
    <property type="match status" value="1"/>
</dbReference>
<dbReference type="Gene3D" id="3.40.1010.10">
    <property type="entry name" value="Cobalt-precorrin-4 Transmethylase, Domain 1"/>
    <property type="match status" value="1"/>
</dbReference>
<evidence type="ECO:0000256" key="1">
    <source>
        <dbReference type="ARBA" id="ARBA00022490"/>
    </source>
</evidence>
<proteinExistence type="inferred from homology"/>
<reference evidence="8 9" key="1">
    <citation type="journal article" date="2015" name="BMC Microbiol.">
        <title>Lactobacillus ruminis strains cluster according to their mammalian gut source.</title>
        <authorList>
            <person name="O' Donnell M.M."/>
            <person name="Harris H.M."/>
            <person name="Lynch D.B."/>
            <person name="Ross R.P."/>
            <person name="O'Toole P.W."/>
        </authorList>
    </citation>
    <scope>NUCLEOTIDE SEQUENCE [LARGE SCALE GENOMIC DNA]</scope>
    <source>
        <strain evidence="8 9">DPC 6832</strain>
    </source>
</reference>
<protein>
    <recommendedName>
        <fullName evidence="6">Ribosomal RNA small subunit methyltransferase I</fullName>
        <ecNumber evidence="6">2.1.1.198</ecNumber>
    </recommendedName>
    <alternativeName>
        <fullName evidence="6">16S rRNA 2'-O-ribose C1402 methyltransferase</fullName>
    </alternativeName>
    <alternativeName>
        <fullName evidence="6">rRNA (cytidine-2'-O-)-methyltransferase RsmI</fullName>
    </alternativeName>
</protein>
<evidence type="ECO:0000256" key="6">
    <source>
        <dbReference type="HAMAP-Rule" id="MF_01877"/>
    </source>
</evidence>
<dbReference type="PIRSF" id="PIRSF005917">
    <property type="entry name" value="MTase_YraL"/>
    <property type="match status" value="1"/>
</dbReference>
<evidence type="ECO:0000313" key="9">
    <source>
        <dbReference type="Proteomes" id="UP000031011"/>
    </source>
</evidence>
<comment type="caution">
    <text evidence="8">The sequence shown here is derived from an EMBL/GenBank/DDBJ whole genome shotgun (WGS) entry which is preliminary data.</text>
</comment>
<evidence type="ECO:0000256" key="4">
    <source>
        <dbReference type="ARBA" id="ARBA00022679"/>
    </source>
</evidence>
<evidence type="ECO:0000256" key="3">
    <source>
        <dbReference type="ARBA" id="ARBA00022603"/>
    </source>
</evidence>
<dbReference type="FunFam" id="3.30.950.10:FF:000002">
    <property type="entry name" value="Ribosomal RNA small subunit methyltransferase I"/>
    <property type="match status" value="1"/>
</dbReference>
<dbReference type="Proteomes" id="UP000031011">
    <property type="component" value="Unassembled WGS sequence"/>
</dbReference>
<name>A0A837DWB2_9LACO</name>